<organism evidence="3">
    <name type="scientific">candidate division WOR-3 bacterium</name>
    <dbReference type="NCBI Taxonomy" id="2052148"/>
    <lineage>
        <taxon>Bacteria</taxon>
        <taxon>Bacteria division WOR-3</taxon>
    </lineage>
</organism>
<dbReference type="GO" id="GO:0016783">
    <property type="term" value="F:sulfurtransferase activity"/>
    <property type="evidence" value="ECO:0007669"/>
    <property type="project" value="InterPro"/>
</dbReference>
<sequence length="259" mass="30142">MKKIKKLRNILKKFPGVVVAFSGGVDSTFLLKIALDILKDNVIAVTATSPLYPETELKLAKRIARLLNAKHIIIDSNELENKYFRNNPLNRCFYCKVELFEKLKKIAQEKGYIVIEASNYSDLNDFRPGLKAARKLGVVSPLIEAKLKKDEIRYFARQYKLPNWNKPSMACLASRIPYGIEINRKILKRVGKGEYFLKKLKFSQCRLRDHFPVARIEIMEDEIERLIKNRKKIIKYFKSIGYKYITLDLEGYRTGSMNL</sequence>
<protein>
    <submittedName>
        <fullName evidence="3">ATP-dependent sacrificial sulfur transferase LarE</fullName>
    </submittedName>
</protein>
<reference evidence="3" key="1">
    <citation type="journal article" date="2020" name="mSystems">
        <title>Genome- and Community-Level Interaction Insights into Carbon Utilization and Element Cycling Functions of Hydrothermarchaeota in Hydrothermal Sediment.</title>
        <authorList>
            <person name="Zhou Z."/>
            <person name="Liu Y."/>
            <person name="Xu W."/>
            <person name="Pan J."/>
            <person name="Luo Z.H."/>
            <person name="Li M."/>
        </authorList>
    </citation>
    <scope>NUCLEOTIDE SEQUENCE [LARGE SCALE GENOMIC DNA]</scope>
    <source>
        <strain evidence="3">SpSt-783</strain>
    </source>
</reference>
<dbReference type="PANTHER" id="PTHR43169:SF2">
    <property type="entry name" value="NAD_GMP SYNTHASE DOMAIN-CONTAINING PROTEIN"/>
    <property type="match status" value="1"/>
</dbReference>
<dbReference type="GO" id="GO:0006163">
    <property type="term" value="P:purine nucleotide metabolic process"/>
    <property type="evidence" value="ECO:0007669"/>
    <property type="project" value="UniProtKB-ARBA"/>
</dbReference>
<dbReference type="PANTHER" id="PTHR43169">
    <property type="entry name" value="EXSB FAMILY PROTEIN"/>
    <property type="match status" value="1"/>
</dbReference>
<dbReference type="InterPro" id="IPR052188">
    <property type="entry name" value="Ni-pincer_cofactor_biosynth"/>
</dbReference>
<dbReference type="EMBL" id="DTHJ01000073">
    <property type="protein sequence ID" value="HHS62684.1"/>
    <property type="molecule type" value="Genomic_DNA"/>
</dbReference>
<proteinExistence type="predicted"/>
<dbReference type="CDD" id="cd01990">
    <property type="entry name" value="LarE-like"/>
    <property type="match status" value="1"/>
</dbReference>
<evidence type="ECO:0000259" key="2">
    <source>
        <dbReference type="Pfam" id="PF02540"/>
    </source>
</evidence>
<dbReference type="PIRSF" id="PIRSF006661">
    <property type="entry name" value="PP-lp_UCP006661"/>
    <property type="match status" value="1"/>
</dbReference>
<dbReference type="SUPFAM" id="SSF52402">
    <property type="entry name" value="Adenine nucleotide alpha hydrolases-like"/>
    <property type="match status" value="1"/>
</dbReference>
<feature type="active site" description="Nucleophile and sulfur donor" evidence="1">
    <location>
        <position position="171"/>
    </location>
</feature>
<comment type="caution">
    <text evidence="3">The sequence shown here is derived from an EMBL/GenBank/DDBJ whole genome shotgun (WGS) entry which is preliminary data.</text>
</comment>
<gene>
    <name evidence="3" type="primary">larE</name>
    <name evidence="3" type="ORF">ENV70_03575</name>
</gene>
<feature type="domain" description="NAD/GMP synthase" evidence="2">
    <location>
        <begin position="13"/>
        <end position="82"/>
    </location>
</feature>
<dbReference type="InterPro" id="IPR022310">
    <property type="entry name" value="NAD/GMP_synthase"/>
</dbReference>
<evidence type="ECO:0000313" key="3">
    <source>
        <dbReference type="EMBL" id="HHS62684.1"/>
    </source>
</evidence>
<dbReference type="AlphaFoldDB" id="A0A7C6EGM0"/>
<evidence type="ECO:0000256" key="1">
    <source>
        <dbReference type="PIRSR" id="PIRSR006661-1"/>
    </source>
</evidence>
<dbReference type="NCBIfam" id="TIGR00268">
    <property type="entry name" value="ATP-dependent sacrificial sulfur transferase LarE"/>
    <property type="match status" value="1"/>
</dbReference>
<keyword evidence="3" id="KW-0808">Transferase</keyword>
<dbReference type="Pfam" id="PF02540">
    <property type="entry name" value="NAD_synthase"/>
    <property type="match status" value="1"/>
</dbReference>
<dbReference type="InterPro" id="IPR014729">
    <property type="entry name" value="Rossmann-like_a/b/a_fold"/>
</dbReference>
<accession>A0A7C6EGM0</accession>
<name>A0A7C6EGM0_UNCW3</name>
<dbReference type="Gene3D" id="3.40.50.620">
    <property type="entry name" value="HUPs"/>
    <property type="match status" value="1"/>
</dbReference>
<dbReference type="InterPro" id="IPR005232">
    <property type="entry name" value="LarE"/>
</dbReference>